<dbReference type="OrthoDB" id="9813394at2"/>
<dbReference type="SUPFAM" id="SSF55781">
    <property type="entry name" value="GAF domain-like"/>
    <property type="match status" value="3"/>
</dbReference>
<dbReference type="GO" id="GO:0000155">
    <property type="term" value="F:phosphorelay sensor kinase activity"/>
    <property type="evidence" value="ECO:0007669"/>
    <property type="project" value="InterPro"/>
</dbReference>
<dbReference type="InterPro" id="IPR035965">
    <property type="entry name" value="PAS-like_dom_sf"/>
</dbReference>
<comment type="caution">
    <text evidence="10">The sequence shown here is derived from an EMBL/GenBank/DDBJ whole genome shotgun (WGS) entry which is preliminary data.</text>
</comment>
<evidence type="ECO:0000256" key="3">
    <source>
        <dbReference type="ARBA" id="ARBA00022553"/>
    </source>
</evidence>
<dbReference type="GO" id="GO:0016020">
    <property type="term" value="C:membrane"/>
    <property type="evidence" value="ECO:0007669"/>
    <property type="project" value="UniProtKB-SubCell"/>
</dbReference>
<dbReference type="CDD" id="cd00130">
    <property type="entry name" value="PAS"/>
    <property type="match status" value="1"/>
</dbReference>
<accession>A0A5C4XXC6</accession>
<dbReference type="PROSITE" id="PS50109">
    <property type="entry name" value="HIS_KIN"/>
    <property type="match status" value="1"/>
</dbReference>
<dbReference type="EMBL" id="VDMO01000025">
    <property type="protein sequence ID" value="TNM68067.1"/>
    <property type="molecule type" value="Genomic_DNA"/>
</dbReference>
<dbReference type="SUPFAM" id="SSF55874">
    <property type="entry name" value="ATPase domain of HSP90 chaperone/DNA topoisomerase II/histidine kinase"/>
    <property type="match status" value="1"/>
</dbReference>
<dbReference type="PRINTS" id="PR00344">
    <property type="entry name" value="BCTRLSENSOR"/>
</dbReference>
<dbReference type="Pfam" id="PF00512">
    <property type="entry name" value="HisKA"/>
    <property type="match status" value="1"/>
</dbReference>
<sequence>MTLPPTTDPLLDAADLQAIIDSSADCIKVLDLDARVLSMNAGGMKTMEITDFSVCQGLLWPTFWEGEARAQVEQALDAARAGQTTTFEGAARTFAGTPKWWEVRVSPLRAPDGAVTRLLASSRDITARTVAKQQLVEAQHQLKTHAQVLEVRVEQRERALEAFVRFTTQVASSTDLNDLATAASDILRDAVGGAISGFYLVKGEMAYPVVFSSNTPAEVIAARRAGLALSAPLVASALARRGTAFVGGEAGRLQSVGHASALSVTAYHHGDQPYALFAAGTPRPEWTAQEQAIIESVGRGLGLALERAQQSRQLQERTAGLDAFVAFSEASSTTTDLLVLARAAVEVLETTLQVVSAVYFELDGDLWKARVWSEGFAPEVVAVLTAGLPQDAPSSAEAIRTRQAVFVPGWSAGSVAIAETEAFGAGAFYPCFVGDTPRGLLGMGTQRAGDWTPREEAVFKAVGRSLTLALERAERAAQLAARTVQVTEAARAQAAFVAFTEAVGSETDVHSLARLATSVVQAQMDEVSAVYYERCGDVWQAVAWSADVSPDGAAQLRRGAALDAPNFQEAVASGAVVFSDGWNAHAHALPETTMYGAAAFYPLVIGGETLAILAVGKPTGLHWSPREQATVRAVGRGLGLVLERTAQARELTVQRDALASRTQELLAANEELDAFTYSASHDLRTPIRHVMGFADLARAALVRNQPEKIGRNLDIIQQGAMRMNGLIDGMLMLSRAGRQDFQPRMVSLEPLVVQAQQDAQLEFPEQVIDVQFPGGVMVWGDGTLLQQIMTNLIGNAVKYSTRQDVSRVTVQVDETETEWTVAVHDNGVGFDPRYGGKLFGIFQRLHTQEAFPGIGVGLATVRRIALKHGGRVFAESVLGQGATFGVTLPKPMA</sequence>
<dbReference type="Gene3D" id="3.30.565.10">
    <property type="entry name" value="Histidine kinase-like ATPase, C-terminal domain"/>
    <property type="match status" value="1"/>
</dbReference>
<dbReference type="NCBIfam" id="TIGR00229">
    <property type="entry name" value="sensory_box"/>
    <property type="match status" value="1"/>
</dbReference>
<evidence type="ECO:0000256" key="2">
    <source>
        <dbReference type="ARBA" id="ARBA00012438"/>
    </source>
</evidence>
<dbReference type="Pfam" id="PF02518">
    <property type="entry name" value="HATPase_c"/>
    <property type="match status" value="1"/>
</dbReference>
<dbReference type="SUPFAM" id="SSF47384">
    <property type="entry name" value="Homodimeric domain of signal transducing histidine kinase"/>
    <property type="match status" value="1"/>
</dbReference>
<dbReference type="InterPro" id="IPR003018">
    <property type="entry name" value="GAF"/>
</dbReference>
<keyword evidence="5" id="KW-0418">Kinase</keyword>
<evidence type="ECO:0000256" key="4">
    <source>
        <dbReference type="ARBA" id="ARBA00022679"/>
    </source>
</evidence>
<dbReference type="SMART" id="SM00388">
    <property type="entry name" value="HisKA"/>
    <property type="match status" value="1"/>
</dbReference>
<dbReference type="Pfam" id="PF08448">
    <property type="entry name" value="PAS_4"/>
    <property type="match status" value="1"/>
</dbReference>
<dbReference type="Proteomes" id="UP000629870">
    <property type="component" value="Unassembled WGS sequence"/>
</dbReference>
<gene>
    <name evidence="10" type="ORF">FHR04_17180</name>
    <name evidence="9" type="ORF">HNQ04_003591</name>
</gene>
<dbReference type="Gene3D" id="1.10.287.130">
    <property type="match status" value="1"/>
</dbReference>
<evidence type="ECO:0000313" key="11">
    <source>
        <dbReference type="Proteomes" id="UP000313988"/>
    </source>
</evidence>
<evidence type="ECO:0000256" key="5">
    <source>
        <dbReference type="ARBA" id="ARBA00022777"/>
    </source>
</evidence>
<dbReference type="InterPro" id="IPR000014">
    <property type="entry name" value="PAS"/>
</dbReference>
<dbReference type="EMBL" id="JACHEW010000027">
    <property type="protein sequence ID" value="MBB6018313.1"/>
    <property type="molecule type" value="Genomic_DNA"/>
</dbReference>
<reference evidence="9 12" key="2">
    <citation type="submission" date="2020-08" db="EMBL/GenBank/DDBJ databases">
        <title>Genomic Encyclopedia of Type Strains, Phase IV (KMG-IV): sequencing the most valuable type-strain genomes for metagenomic binning, comparative biology and taxonomic classification.</title>
        <authorList>
            <person name="Goeker M."/>
        </authorList>
    </citation>
    <scope>NUCLEOTIDE SEQUENCE [LARGE SCALE GENOMIC DNA]</scope>
    <source>
        <strain evidence="9 12">DSM 12027</strain>
    </source>
</reference>
<dbReference type="InterPro" id="IPR013656">
    <property type="entry name" value="PAS_4"/>
</dbReference>
<keyword evidence="12" id="KW-1185">Reference proteome</keyword>
<dbReference type="InterPro" id="IPR003661">
    <property type="entry name" value="HisK_dim/P_dom"/>
</dbReference>
<dbReference type="InterPro" id="IPR004358">
    <property type="entry name" value="Sig_transdc_His_kin-like_C"/>
</dbReference>
<dbReference type="InterPro" id="IPR036890">
    <property type="entry name" value="HATPase_C_sf"/>
</dbReference>
<dbReference type="GO" id="GO:0030295">
    <property type="term" value="F:protein kinase activator activity"/>
    <property type="evidence" value="ECO:0007669"/>
    <property type="project" value="TreeGrafter"/>
</dbReference>
<feature type="domain" description="Histidine kinase" evidence="7">
    <location>
        <begin position="678"/>
        <end position="892"/>
    </location>
</feature>
<name>A0A5C4XXC6_9DEIO</name>
<dbReference type="InterPro" id="IPR003594">
    <property type="entry name" value="HATPase_dom"/>
</dbReference>
<dbReference type="InterPro" id="IPR000700">
    <property type="entry name" value="PAS-assoc_C"/>
</dbReference>
<evidence type="ECO:0000256" key="1">
    <source>
        <dbReference type="ARBA" id="ARBA00000085"/>
    </source>
</evidence>
<keyword evidence="4" id="KW-0808">Transferase</keyword>
<organism evidence="10 11">
    <name type="scientific">Deinococcus radiopugnans ATCC 19172</name>
    <dbReference type="NCBI Taxonomy" id="585398"/>
    <lineage>
        <taxon>Bacteria</taxon>
        <taxon>Thermotogati</taxon>
        <taxon>Deinococcota</taxon>
        <taxon>Deinococci</taxon>
        <taxon>Deinococcales</taxon>
        <taxon>Deinococcaceae</taxon>
        <taxon>Deinococcus</taxon>
    </lineage>
</organism>
<feature type="domain" description="PAC" evidence="8">
    <location>
        <begin position="85"/>
        <end position="137"/>
    </location>
</feature>
<dbReference type="AlphaFoldDB" id="A0A5C4XXC6"/>
<protein>
    <recommendedName>
        <fullName evidence="2">histidine kinase</fullName>
        <ecNumber evidence="2">2.7.13.3</ecNumber>
    </recommendedName>
</protein>
<dbReference type="Proteomes" id="UP000313988">
    <property type="component" value="Unassembled WGS sequence"/>
</dbReference>
<dbReference type="InterPro" id="IPR036097">
    <property type="entry name" value="HisK_dim/P_sf"/>
</dbReference>
<reference evidence="10 11" key="1">
    <citation type="submission" date="2019-06" db="EMBL/GenBank/DDBJ databases">
        <title>Genome sequence of Deinococcus radiopugnans ATCC 19172.</title>
        <authorList>
            <person name="Maclea K.S."/>
            <person name="Maynard C.R."/>
        </authorList>
    </citation>
    <scope>NUCLEOTIDE SEQUENCE [LARGE SCALE GENOMIC DNA]</scope>
    <source>
        <strain evidence="10 11">ATCC 19172</strain>
    </source>
</reference>
<dbReference type="PANTHER" id="PTHR42878">
    <property type="entry name" value="TWO-COMPONENT HISTIDINE KINASE"/>
    <property type="match status" value="1"/>
</dbReference>
<evidence type="ECO:0000313" key="9">
    <source>
        <dbReference type="EMBL" id="MBB6018313.1"/>
    </source>
</evidence>
<evidence type="ECO:0000313" key="12">
    <source>
        <dbReference type="Proteomes" id="UP000629870"/>
    </source>
</evidence>
<dbReference type="InterPro" id="IPR029016">
    <property type="entry name" value="GAF-like_dom_sf"/>
</dbReference>
<dbReference type="CDD" id="cd00082">
    <property type="entry name" value="HisKA"/>
    <property type="match status" value="1"/>
</dbReference>
<dbReference type="PANTHER" id="PTHR42878:SF15">
    <property type="entry name" value="BACTERIOPHYTOCHROME"/>
    <property type="match status" value="1"/>
</dbReference>
<evidence type="ECO:0000256" key="6">
    <source>
        <dbReference type="ARBA" id="ARBA00023136"/>
    </source>
</evidence>
<keyword evidence="6" id="KW-0472">Membrane</keyword>
<dbReference type="SUPFAM" id="SSF55785">
    <property type="entry name" value="PYP-like sensor domain (PAS domain)"/>
    <property type="match status" value="1"/>
</dbReference>
<dbReference type="InterPro" id="IPR050351">
    <property type="entry name" value="BphY/WalK/GraS-like"/>
</dbReference>
<dbReference type="RefSeq" id="WP_139404467.1">
    <property type="nucleotide sequence ID" value="NZ_JACHEW010000027.1"/>
</dbReference>
<evidence type="ECO:0000259" key="8">
    <source>
        <dbReference type="PROSITE" id="PS50113"/>
    </source>
</evidence>
<evidence type="ECO:0000259" key="7">
    <source>
        <dbReference type="PROSITE" id="PS50109"/>
    </source>
</evidence>
<dbReference type="GO" id="GO:0000156">
    <property type="term" value="F:phosphorelay response regulator activity"/>
    <property type="evidence" value="ECO:0007669"/>
    <property type="project" value="TreeGrafter"/>
</dbReference>
<dbReference type="Gene3D" id="3.30.450.40">
    <property type="match status" value="3"/>
</dbReference>
<dbReference type="PROSITE" id="PS50113">
    <property type="entry name" value="PAC"/>
    <property type="match status" value="1"/>
</dbReference>
<dbReference type="SMART" id="SM00387">
    <property type="entry name" value="HATPase_c"/>
    <property type="match status" value="1"/>
</dbReference>
<proteinExistence type="predicted"/>
<dbReference type="EC" id="2.7.13.3" evidence="2"/>
<keyword evidence="3" id="KW-0597">Phosphoprotein</keyword>
<dbReference type="GO" id="GO:0007234">
    <property type="term" value="P:osmosensory signaling via phosphorelay pathway"/>
    <property type="evidence" value="ECO:0007669"/>
    <property type="project" value="TreeGrafter"/>
</dbReference>
<dbReference type="Gene3D" id="3.30.450.20">
    <property type="entry name" value="PAS domain"/>
    <property type="match status" value="1"/>
</dbReference>
<dbReference type="InterPro" id="IPR005467">
    <property type="entry name" value="His_kinase_dom"/>
</dbReference>
<comment type="catalytic activity">
    <reaction evidence="1">
        <text>ATP + protein L-histidine = ADP + protein N-phospho-L-histidine.</text>
        <dbReference type="EC" id="2.7.13.3"/>
    </reaction>
</comment>
<dbReference type="FunFam" id="3.30.565.10:FF:000006">
    <property type="entry name" value="Sensor histidine kinase WalK"/>
    <property type="match status" value="1"/>
</dbReference>
<dbReference type="SMART" id="SM00065">
    <property type="entry name" value="GAF"/>
    <property type="match status" value="2"/>
</dbReference>
<evidence type="ECO:0000313" key="10">
    <source>
        <dbReference type="EMBL" id="TNM68067.1"/>
    </source>
</evidence>